<dbReference type="EMBL" id="CBWN010000050">
    <property type="protein sequence ID" value="CDL26058.1"/>
    <property type="molecule type" value="Genomic_DNA"/>
</dbReference>
<protein>
    <submittedName>
        <fullName evidence="1">[Citrate [pro-3S]-lyase] ligase</fullName>
        <ecNumber evidence="1">6.2.1.22</ecNumber>
    </submittedName>
</protein>
<organism evidence="1 2">
    <name type="scientific">Escherichia coli ISC7</name>
    <dbReference type="NCBI Taxonomy" id="1432555"/>
    <lineage>
        <taxon>Bacteria</taxon>
        <taxon>Pseudomonadati</taxon>
        <taxon>Pseudomonadota</taxon>
        <taxon>Gammaproteobacteria</taxon>
        <taxon>Enterobacterales</taxon>
        <taxon>Enterobacteriaceae</taxon>
        <taxon>Escherichia</taxon>
    </lineage>
</organism>
<dbReference type="EC" id="6.2.1.22" evidence="1"/>
<evidence type="ECO:0000313" key="2">
    <source>
        <dbReference type="Proteomes" id="UP000019199"/>
    </source>
</evidence>
<name>W1EXA6_ECOLX</name>
<keyword evidence="1" id="KW-0436">Ligase</keyword>
<evidence type="ECO:0000313" key="1">
    <source>
        <dbReference type="EMBL" id="CDL26058.1"/>
    </source>
</evidence>
<dbReference type="GO" id="GO:0016829">
    <property type="term" value="F:lyase activity"/>
    <property type="evidence" value="ECO:0007669"/>
    <property type="project" value="UniProtKB-KW"/>
</dbReference>
<comment type="caution">
    <text evidence="1">The sequence shown here is derived from an EMBL/GenBank/DDBJ whole genome shotgun (WGS) entry which is preliminary data.</text>
</comment>
<accession>W1EXA6</accession>
<dbReference type="AlphaFoldDB" id="W1EXA6"/>
<reference evidence="1 2" key="1">
    <citation type="submission" date="2013-10" db="EMBL/GenBank/DDBJ databases">
        <title>Antibiotic resistance diversity of beta-lactamase producers in the General Hospital Vienna.</title>
        <authorList>
            <person name="Barisic I."/>
            <person name="Mitteregger D."/>
            <person name="Hirschl A.M."/>
            <person name="Noehammer C."/>
            <person name="Wiesinger-Mayr H."/>
        </authorList>
    </citation>
    <scope>NUCLEOTIDE SEQUENCE [LARGE SCALE GENOMIC DNA]</scope>
    <source>
        <strain evidence="1 2">ISC7</strain>
    </source>
</reference>
<proteinExistence type="predicted"/>
<sequence>MKIKGYQFATLNNIRCKSITTCTFRILFIMFGNDIFTRVKTFRK</sequence>
<dbReference type="GO" id="GO:0008771">
    <property type="term" value="F:[citrate (pro-3S)-lyase] ligase activity"/>
    <property type="evidence" value="ECO:0007669"/>
    <property type="project" value="UniProtKB-EC"/>
</dbReference>
<dbReference type="Proteomes" id="UP000019199">
    <property type="component" value="Unassembled WGS sequence"/>
</dbReference>